<keyword evidence="4" id="KW-1185">Reference proteome</keyword>
<dbReference type="InterPro" id="IPR050910">
    <property type="entry name" value="JMJD6_ArgDemeth/LysHydrox"/>
</dbReference>
<dbReference type="Pfam" id="PF02373">
    <property type="entry name" value="JmjC"/>
    <property type="match status" value="1"/>
</dbReference>
<proteinExistence type="predicted"/>
<dbReference type="SUPFAM" id="SSF51197">
    <property type="entry name" value="Clavaminate synthase-like"/>
    <property type="match status" value="1"/>
</dbReference>
<protein>
    <recommendedName>
        <fullName evidence="2">JmjC domain-containing protein</fullName>
    </recommendedName>
</protein>
<feature type="domain" description="JmjC" evidence="2">
    <location>
        <begin position="344"/>
        <end position="519"/>
    </location>
</feature>
<dbReference type="Proteomes" id="UP000703661">
    <property type="component" value="Unassembled WGS sequence"/>
</dbReference>
<sequence>MSLPASAIDQEQLDQRLTKLIMDHNNYRTLLFRYIRRSLALCNWYIDQDCPSFFRQFDRTDKLASLVLYIRDHALQSFQALDRNGSALLNQVDILLARPSIPVTNTSPLAGGMSPTRTHPGSRNISALNTLHDQSNHRLHIHDNPNGSIPRSGSAFNNNRLLFLAGEVKEAIRFWREQCLCAQSMEPKIFEMDRISEMRYLALTGDGSTIEEKARAIRISCEQARLVTDEVEPFMDQWLGKLSVLDRPKEEPPHALQGYGQNHPLAGSAALGGVPPAGHLHHTASHNLNSPSYSSHPWGQGDNHPVNPTIPIEDYQALDKDTFYRRYGFPNKPVMFQNSGVESWPAWEQWTLESLDAKYGDTLFRVSNIDSNTIPSFKMCFSDFLHYVKYNKDQDPLYLFDPHFVETVPEMGDAYQAAWNTLLSGHKRWALYPPNMIPPGHDPASPERMSSVEWYLDVYPSLPSGLRPIEIVQCPGQTIYVPSGWWHMVLNMDDTVAVTQNFADETNLRAVKRSMQSNKNELGQVGGLLIVPI</sequence>
<evidence type="ECO:0000313" key="4">
    <source>
        <dbReference type="Proteomes" id="UP000703661"/>
    </source>
</evidence>
<feature type="compositionally biased region" description="Polar residues" evidence="1">
    <location>
        <begin position="285"/>
        <end position="297"/>
    </location>
</feature>
<dbReference type="EMBL" id="JAAAID010000584">
    <property type="protein sequence ID" value="KAG0015897.1"/>
    <property type="molecule type" value="Genomic_DNA"/>
</dbReference>
<gene>
    <name evidence="3" type="ORF">BGZ80_009552</name>
</gene>
<dbReference type="InterPro" id="IPR003347">
    <property type="entry name" value="JmjC_dom"/>
</dbReference>
<feature type="region of interest" description="Disordered" evidence="1">
    <location>
        <begin position="272"/>
        <end position="304"/>
    </location>
</feature>
<name>A0A9P6MXE9_9FUNG</name>
<accession>A0A9P6MXE9</accession>
<dbReference type="AlphaFoldDB" id="A0A9P6MXE9"/>
<dbReference type="SMART" id="SM00558">
    <property type="entry name" value="JmjC"/>
    <property type="match status" value="1"/>
</dbReference>
<evidence type="ECO:0000256" key="1">
    <source>
        <dbReference type="SAM" id="MobiDB-lite"/>
    </source>
</evidence>
<reference evidence="3" key="1">
    <citation type="journal article" date="2020" name="Fungal Divers.">
        <title>Resolving the Mortierellaceae phylogeny through synthesis of multi-gene phylogenetics and phylogenomics.</title>
        <authorList>
            <person name="Vandepol N."/>
            <person name="Liber J."/>
            <person name="Desiro A."/>
            <person name="Na H."/>
            <person name="Kennedy M."/>
            <person name="Barry K."/>
            <person name="Grigoriev I.V."/>
            <person name="Miller A.N."/>
            <person name="O'Donnell K."/>
            <person name="Stajich J.E."/>
            <person name="Bonito G."/>
        </authorList>
    </citation>
    <scope>NUCLEOTIDE SEQUENCE</scope>
    <source>
        <strain evidence="3">NRRL 2769</strain>
    </source>
</reference>
<organism evidence="3 4">
    <name type="scientific">Entomortierella chlamydospora</name>
    <dbReference type="NCBI Taxonomy" id="101097"/>
    <lineage>
        <taxon>Eukaryota</taxon>
        <taxon>Fungi</taxon>
        <taxon>Fungi incertae sedis</taxon>
        <taxon>Mucoromycota</taxon>
        <taxon>Mortierellomycotina</taxon>
        <taxon>Mortierellomycetes</taxon>
        <taxon>Mortierellales</taxon>
        <taxon>Mortierellaceae</taxon>
        <taxon>Entomortierella</taxon>
    </lineage>
</organism>
<dbReference type="PROSITE" id="PS51184">
    <property type="entry name" value="JMJC"/>
    <property type="match status" value="1"/>
</dbReference>
<dbReference type="Gene3D" id="2.60.120.650">
    <property type="entry name" value="Cupin"/>
    <property type="match status" value="2"/>
</dbReference>
<dbReference type="PANTHER" id="PTHR12480">
    <property type="entry name" value="ARGININE DEMETHYLASE AND LYSYL-HYDROXYLASE JMJD"/>
    <property type="match status" value="1"/>
</dbReference>
<evidence type="ECO:0000259" key="2">
    <source>
        <dbReference type="PROSITE" id="PS51184"/>
    </source>
</evidence>
<evidence type="ECO:0000313" key="3">
    <source>
        <dbReference type="EMBL" id="KAG0015897.1"/>
    </source>
</evidence>
<comment type="caution">
    <text evidence="3">The sequence shown here is derived from an EMBL/GenBank/DDBJ whole genome shotgun (WGS) entry which is preliminary data.</text>
</comment>